<name>A0AAV0KSL2_9ROSI</name>
<keyword evidence="2" id="KW-1185">Reference proteome</keyword>
<reference evidence="1" key="1">
    <citation type="submission" date="2022-08" db="EMBL/GenBank/DDBJ databases">
        <authorList>
            <person name="Gutierrez-Valencia J."/>
        </authorList>
    </citation>
    <scope>NUCLEOTIDE SEQUENCE</scope>
</reference>
<proteinExistence type="predicted"/>
<accession>A0AAV0KSL2</accession>
<organism evidence="1 2">
    <name type="scientific">Linum tenue</name>
    <dbReference type="NCBI Taxonomy" id="586396"/>
    <lineage>
        <taxon>Eukaryota</taxon>
        <taxon>Viridiplantae</taxon>
        <taxon>Streptophyta</taxon>
        <taxon>Embryophyta</taxon>
        <taxon>Tracheophyta</taxon>
        <taxon>Spermatophyta</taxon>
        <taxon>Magnoliopsida</taxon>
        <taxon>eudicotyledons</taxon>
        <taxon>Gunneridae</taxon>
        <taxon>Pentapetalae</taxon>
        <taxon>rosids</taxon>
        <taxon>fabids</taxon>
        <taxon>Malpighiales</taxon>
        <taxon>Linaceae</taxon>
        <taxon>Linum</taxon>
    </lineage>
</organism>
<dbReference type="EMBL" id="CAMGYJ010000005">
    <property type="protein sequence ID" value="CAI0423986.1"/>
    <property type="molecule type" value="Genomic_DNA"/>
</dbReference>
<evidence type="ECO:0000313" key="1">
    <source>
        <dbReference type="EMBL" id="CAI0423986.1"/>
    </source>
</evidence>
<sequence>MLSHGKAFGPSITVQAMINRTTIVTVRWKINVTFILDPFLGWGMNLSEDLVLWWCSFLVTG</sequence>
<dbReference type="AlphaFoldDB" id="A0AAV0KSL2"/>
<dbReference type="Proteomes" id="UP001154282">
    <property type="component" value="Unassembled WGS sequence"/>
</dbReference>
<evidence type="ECO:0000313" key="2">
    <source>
        <dbReference type="Proteomes" id="UP001154282"/>
    </source>
</evidence>
<comment type="caution">
    <text evidence="1">The sequence shown here is derived from an EMBL/GenBank/DDBJ whole genome shotgun (WGS) entry which is preliminary data.</text>
</comment>
<feature type="non-terminal residue" evidence="1">
    <location>
        <position position="61"/>
    </location>
</feature>
<protein>
    <submittedName>
        <fullName evidence="1">Uncharacterized protein</fullName>
    </submittedName>
</protein>
<gene>
    <name evidence="1" type="ORF">LITE_LOCUS19738</name>
</gene>